<organism evidence="1 2">
    <name type="scientific">Conger conger</name>
    <name type="common">Conger eel</name>
    <name type="synonym">Muraena conger</name>
    <dbReference type="NCBI Taxonomy" id="82655"/>
    <lineage>
        <taxon>Eukaryota</taxon>
        <taxon>Metazoa</taxon>
        <taxon>Chordata</taxon>
        <taxon>Craniata</taxon>
        <taxon>Vertebrata</taxon>
        <taxon>Euteleostomi</taxon>
        <taxon>Actinopterygii</taxon>
        <taxon>Neopterygii</taxon>
        <taxon>Teleostei</taxon>
        <taxon>Anguilliformes</taxon>
        <taxon>Congridae</taxon>
        <taxon>Conger</taxon>
    </lineage>
</organism>
<dbReference type="AlphaFoldDB" id="A0A9Q1D5V5"/>
<dbReference type="EMBL" id="JAFJMO010000013">
    <property type="protein sequence ID" value="KAJ8258857.1"/>
    <property type="molecule type" value="Genomic_DNA"/>
</dbReference>
<comment type="caution">
    <text evidence="1">The sequence shown here is derived from an EMBL/GenBank/DDBJ whole genome shotgun (WGS) entry which is preliminary data.</text>
</comment>
<accession>A0A9Q1D5V5</accession>
<evidence type="ECO:0000313" key="2">
    <source>
        <dbReference type="Proteomes" id="UP001152803"/>
    </source>
</evidence>
<proteinExistence type="predicted"/>
<dbReference type="Proteomes" id="UP001152803">
    <property type="component" value="Unassembled WGS sequence"/>
</dbReference>
<evidence type="ECO:0000313" key="1">
    <source>
        <dbReference type="EMBL" id="KAJ8258857.1"/>
    </source>
</evidence>
<name>A0A9Q1D5V5_CONCO</name>
<protein>
    <submittedName>
        <fullName evidence="1">Uncharacterized protein</fullName>
    </submittedName>
</protein>
<gene>
    <name evidence="1" type="ORF">COCON_G00178690</name>
</gene>
<dbReference type="OrthoDB" id="10251741at2759"/>
<keyword evidence="2" id="KW-1185">Reference proteome</keyword>
<reference evidence="1" key="1">
    <citation type="journal article" date="2023" name="Science">
        <title>Genome structures resolve the early diversification of teleost fishes.</title>
        <authorList>
            <person name="Parey E."/>
            <person name="Louis A."/>
            <person name="Montfort J."/>
            <person name="Bouchez O."/>
            <person name="Roques C."/>
            <person name="Iampietro C."/>
            <person name="Lluch J."/>
            <person name="Castinel A."/>
            <person name="Donnadieu C."/>
            <person name="Desvignes T."/>
            <person name="Floi Bucao C."/>
            <person name="Jouanno E."/>
            <person name="Wen M."/>
            <person name="Mejri S."/>
            <person name="Dirks R."/>
            <person name="Jansen H."/>
            <person name="Henkel C."/>
            <person name="Chen W.J."/>
            <person name="Zahm M."/>
            <person name="Cabau C."/>
            <person name="Klopp C."/>
            <person name="Thompson A.W."/>
            <person name="Robinson-Rechavi M."/>
            <person name="Braasch I."/>
            <person name="Lecointre G."/>
            <person name="Bobe J."/>
            <person name="Postlethwait J.H."/>
            <person name="Berthelot C."/>
            <person name="Roest Crollius H."/>
            <person name="Guiguen Y."/>
        </authorList>
    </citation>
    <scope>NUCLEOTIDE SEQUENCE</scope>
    <source>
        <strain evidence="1">Concon-B</strain>
    </source>
</reference>
<sequence length="113" mass="12920">MKEQIQKMEGEFSKQNSQLEINTTELKLKLSAKDKDMRQEMERHQSLIHPHVGHAFRRLLSPLRRKHRGSFTCSALRSSASTNISFTKQGRVQEDLPTALTSTLSPTEINLDS</sequence>